<dbReference type="AlphaFoldDB" id="A0AA88YT04"/>
<dbReference type="InterPro" id="IPR000358">
    <property type="entry name" value="RNR_small_fam"/>
</dbReference>
<accession>A0AA88YT04</accession>
<evidence type="ECO:0000313" key="2">
    <source>
        <dbReference type="Proteomes" id="UP001186944"/>
    </source>
</evidence>
<dbReference type="GO" id="GO:0004748">
    <property type="term" value="F:ribonucleoside-diphosphate reductase activity, thioredoxin disulfide as acceptor"/>
    <property type="evidence" value="ECO:0007669"/>
    <property type="project" value="TreeGrafter"/>
</dbReference>
<gene>
    <name evidence="1" type="ORF">FSP39_007110</name>
</gene>
<dbReference type="EMBL" id="VSWD01000002">
    <property type="protein sequence ID" value="KAK3107098.1"/>
    <property type="molecule type" value="Genomic_DNA"/>
</dbReference>
<protein>
    <submittedName>
        <fullName evidence="1">Uncharacterized protein</fullName>
    </submittedName>
</protein>
<organism evidence="1 2">
    <name type="scientific">Pinctada imbricata</name>
    <name type="common">Atlantic pearl-oyster</name>
    <name type="synonym">Pinctada martensii</name>
    <dbReference type="NCBI Taxonomy" id="66713"/>
    <lineage>
        <taxon>Eukaryota</taxon>
        <taxon>Metazoa</taxon>
        <taxon>Spiralia</taxon>
        <taxon>Lophotrochozoa</taxon>
        <taxon>Mollusca</taxon>
        <taxon>Bivalvia</taxon>
        <taxon>Autobranchia</taxon>
        <taxon>Pteriomorphia</taxon>
        <taxon>Pterioida</taxon>
        <taxon>Pterioidea</taxon>
        <taxon>Pteriidae</taxon>
        <taxon>Pinctada</taxon>
    </lineage>
</organism>
<dbReference type="GO" id="GO:0005829">
    <property type="term" value="C:cytosol"/>
    <property type="evidence" value="ECO:0007669"/>
    <property type="project" value="TreeGrafter"/>
</dbReference>
<proteinExistence type="predicted"/>
<reference evidence="1" key="1">
    <citation type="submission" date="2019-08" db="EMBL/GenBank/DDBJ databases">
        <title>The improved chromosome-level genome for the pearl oyster Pinctada fucata martensii using PacBio sequencing and Hi-C.</title>
        <authorList>
            <person name="Zheng Z."/>
        </authorList>
    </citation>
    <scope>NUCLEOTIDE SEQUENCE</scope>
    <source>
        <strain evidence="1">ZZ-2019</strain>
        <tissue evidence="1">Adductor muscle</tissue>
    </source>
</reference>
<dbReference type="PANTHER" id="PTHR23409">
    <property type="entry name" value="RIBONUCLEOSIDE-DIPHOSPHATE REDUCTASE SMALL CHAIN"/>
    <property type="match status" value="1"/>
</dbReference>
<dbReference type="Proteomes" id="UP001186944">
    <property type="component" value="Unassembled WGS sequence"/>
</dbReference>
<comment type="caution">
    <text evidence="1">The sequence shown here is derived from an EMBL/GenBank/DDBJ whole genome shotgun (WGS) entry which is preliminary data.</text>
</comment>
<evidence type="ECO:0000313" key="1">
    <source>
        <dbReference type="EMBL" id="KAK3107098.1"/>
    </source>
</evidence>
<sequence>MASLSGRNFVEAQPSQLSLFDLPPTQTAVEKLYFHEVRPISQLSGLSPIEFSISGQNGMEYVDLKRSFMNVKVKISKKDGSDLLSTEYVGPVNLFLQALFSQVDISLQGRTATPASNHHPYKAFIQTLLGYGLNAKRSQLTSQLWVKDTSGHMDDSNVNSGQNSGLFERAKYFKESKIVELIGPVYHDLCGLNRYILNQVSIVMKFYRSNPKFCLITNELGDDYEVKIEDMAMKICKVQISPAVIYAHSQALQHVNAKYPFIKTDVKMMALAQGQVNFTWDNIFQGMRPNKIVIGFVNSQAVAGSLSLNPFNFANYDPNQITVSIDGIPAEGLPQKVYFDQGGGE</sequence>
<keyword evidence="2" id="KW-1185">Reference proteome</keyword>
<dbReference type="GO" id="GO:0009263">
    <property type="term" value="P:deoxyribonucleotide biosynthetic process"/>
    <property type="evidence" value="ECO:0007669"/>
    <property type="project" value="InterPro"/>
</dbReference>
<dbReference type="PANTHER" id="PTHR23409:SF21">
    <property type="entry name" value="CAPSID PROTEIN"/>
    <property type="match status" value="1"/>
</dbReference>
<name>A0AA88YT04_PINIB</name>